<evidence type="ECO:0000256" key="1">
    <source>
        <dbReference type="SAM" id="MobiDB-lite"/>
    </source>
</evidence>
<proteinExistence type="predicted"/>
<dbReference type="OrthoDB" id="1093005at2759"/>
<name>A0A2P5DNX2_PARAD</name>
<dbReference type="AlphaFoldDB" id="A0A2P5DNX2"/>
<sequence length="373" mass="41569">MGVPIFADTNLDTRIVMAVPPDITAGDFKRKLERVHFECFPGYGEIEVCGLMVKKKSCFYYLPDSIPMKYAFQGVRGTWFLHIEARTSSEYVGPYLVGSVTENNDLVSVVSDICDPLEPENLFTSTDKGNTKGEGKQYQEIKLQNHNSPLEEISRRVYVSKMKKKSERKDCFLDYKASGNEIVCIGSGTETVVLTANMNCNHSASVKEVEPRYQQASRSMTEAPSEIFSEVKSVTSIIRRYFPDSNESNNFSSPASSDVTSKIRKRRKKHKKTKSDDVHSSIRVDSFPKSAGQSPSNLLPFPLPSNPSQGTLKGTINRPQVGKRLLMASNNLGSSASKKKSAIYFCRSRDRTVFGLDSPSVKWSVFEISDSDG</sequence>
<evidence type="ECO:0000313" key="2">
    <source>
        <dbReference type="EMBL" id="PON74984.1"/>
    </source>
</evidence>
<gene>
    <name evidence="2" type="ORF">PanWU01x14_047010</name>
</gene>
<accession>A0A2P5DNX2</accession>
<comment type="caution">
    <text evidence="2">The sequence shown here is derived from an EMBL/GenBank/DDBJ whole genome shotgun (WGS) entry which is preliminary data.</text>
</comment>
<dbReference type="EMBL" id="JXTB01000026">
    <property type="protein sequence ID" value="PON74984.1"/>
    <property type="molecule type" value="Genomic_DNA"/>
</dbReference>
<organism evidence="2 3">
    <name type="scientific">Parasponia andersonii</name>
    <name type="common">Sponia andersonii</name>
    <dbReference type="NCBI Taxonomy" id="3476"/>
    <lineage>
        <taxon>Eukaryota</taxon>
        <taxon>Viridiplantae</taxon>
        <taxon>Streptophyta</taxon>
        <taxon>Embryophyta</taxon>
        <taxon>Tracheophyta</taxon>
        <taxon>Spermatophyta</taxon>
        <taxon>Magnoliopsida</taxon>
        <taxon>eudicotyledons</taxon>
        <taxon>Gunneridae</taxon>
        <taxon>Pentapetalae</taxon>
        <taxon>rosids</taxon>
        <taxon>fabids</taxon>
        <taxon>Rosales</taxon>
        <taxon>Cannabaceae</taxon>
        <taxon>Parasponia</taxon>
    </lineage>
</organism>
<protein>
    <submittedName>
        <fullName evidence="2">Uncharacterized protein</fullName>
    </submittedName>
</protein>
<feature type="compositionally biased region" description="Polar residues" evidence="1">
    <location>
        <begin position="245"/>
        <end position="260"/>
    </location>
</feature>
<feature type="region of interest" description="Disordered" evidence="1">
    <location>
        <begin position="245"/>
        <end position="313"/>
    </location>
</feature>
<evidence type="ECO:0000313" key="3">
    <source>
        <dbReference type="Proteomes" id="UP000237105"/>
    </source>
</evidence>
<feature type="compositionally biased region" description="Basic residues" evidence="1">
    <location>
        <begin position="262"/>
        <end position="273"/>
    </location>
</feature>
<reference evidence="3" key="1">
    <citation type="submission" date="2016-06" db="EMBL/GenBank/DDBJ databases">
        <title>Parallel loss of symbiosis genes in relatives of nitrogen-fixing non-legume Parasponia.</title>
        <authorList>
            <person name="Van Velzen R."/>
            <person name="Holmer R."/>
            <person name="Bu F."/>
            <person name="Rutten L."/>
            <person name="Van Zeijl A."/>
            <person name="Liu W."/>
            <person name="Santuari L."/>
            <person name="Cao Q."/>
            <person name="Sharma T."/>
            <person name="Shen D."/>
            <person name="Roswanjaya Y."/>
            <person name="Wardhani T."/>
            <person name="Kalhor M.S."/>
            <person name="Jansen J."/>
            <person name="Van den Hoogen J."/>
            <person name="Gungor B."/>
            <person name="Hartog M."/>
            <person name="Hontelez J."/>
            <person name="Verver J."/>
            <person name="Yang W.-C."/>
            <person name="Schijlen E."/>
            <person name="Repin R."/>
            <person name="Schilthuizen M."/>
            <person name="Schranz E."/>
            <person name="Heidstra R."/>
            <person name="Miyata K."/>
            <person name="Fedorova E."/>
            <person name="Kohlen W."/>
            <person name="Bisseling T."/>
            <person name="Smit S."/>
            <person name="Geurts R."/>
        </authorList>
    </citation>
    <scope>NUCLEOTIDE SEQUENCE [LARGE SCALE GENOMIC DNA]</scope>
    <source>
        <strain evidence="3">cv. WU1-14</strain>
    </source>
</reference>
<keyword evidence="3" id="KW-1185">Reference proteome</keyword>
<dbReference type="Proteomes" id="UP000237105">
    <property type="component" value="Unassembled WGS sequence"/>
</dbReference>
<dbReference type="STRING" id="3476.A0A2P5DNX2"/>